<dbReference type="AlphaFoldDB" id="U6LFE3"/>
<organism evidence="3 4">
    <name type="scientific">Eimeria brunetti</name>
    <dbReference type="NCBI Taxonomy" id="51314"/>
    <lineage>
        <taxon>Eukaryota</taxon>
        <taxon>Sar</taxon>
        <taxon>Alveolata</taxon>
        <taxon>Apicomplexa</taxon>
        <taxon>Conoidasida</taxon>
        <taxon>Coccidia</taxon>
        <taxon>Eucoccidiorida</taxon>
        <taxon>Eimeriorina</taxon>
        <taxon>Eimeriidae</taxon>
        <taxon>Eimeria</taxon>
    </lineage>
</organism>
<name>U6LFE3_9EIME</name>
<reference evidence="3" key="1">
    <citation type="submission" date="2013-10" db="EMBL/GenBank/DDBJ databases">
        <title>Genomic analysis of the causative agents of coccidiosis in chickens.</title>
        <authorList>
            <person name="Reid A.J."/>
            <person name="Blake D."/>
            <person name="Billington K."/>
            <person name="Browne H."/>
            <person name="Dunn M."/>
            <person name="Hung S."/>
            <person name="Kawahara F."/>
            <person name="Miranda-Saavedra D."/>
            <person name="Mourier T."/>
            <person name="Nagra H."/>
            <person name="Otto T.D."/>
            <person name="Rawlings N."/>
            <person name="Sanchez A."/>
            <person name="Sanders M."/>
            <person name="Subramaniam C."/>
            <person name="Tay Y."/>
            <person name="Dear P."/>
            <person name="Doerig C."/>
            <person name="Gruber A."/>
            <person name="Parkinson J."/>
            <person name="Shirley M."/>
            <person name="Wan K.L."/>
            <person name="Berriman M."/>
            <person name="Tomley F."/>
            <person name="Pain A."/>
        </authorList>
    </citation>
    <scope>NUCLEOTIDE SEQUENCE [LARGE SCALE GENOMIC DNA]</scope>
    <source>
        <strain evidence="3">Houghton</strain>
    </source>
</reference>
<keyword evidence="4" id="KW-1185">Reference proteome</keyword>
<dbReference type="InterPro" id="IPR000953">
    <property type="entry name" value="Chromo/chromo_shadow_dom"/>
</dbReference>
<dbReference type="Gene3D" id="2.40.50.40">
    <property type="match status" value="1"/>
</dbReference>
<proteinExistence type="predicted"/>
<evidence type="ECO:0000313" key="4">
    <source>
        <dbReference type="Proteomes" id="UP000030750"/>
    </source>
</evidence>
<sequence>MIGENPLRASEIELVDEFSPKRTPPVTKTFKQLVDRAASNIMQAQAAQKHYAAKRRREVGYEVGDKRDKPRPHDMLEPEGWDPIQGDPQAPEAAEYEAEHLLDNRGEGENEEFLVKWKGFPESAAT</sequence>
<feature type="compositionally biased region" description="Basic and acidic residues" evidence="1">
    <location>
        <begin position="58"/>
        <end position="76"/>
    </location>
</feature>
<protein>
    <recommendedName>
        <fullName evidence="2">Chromo domain-containing protein</fullName>
    </recommendedName>
</protein>
<dbReference type="EMBL" id="HG710918">
    <property type="protein sequence ID" value="CDJ47928.1"/>
    <property type="molecule type" value="Genomic_DNA"/>
</dbReference>
<feature type="region of interest" description="Disordered" evidence="1">
    <location>
        <begin position="46"/>
        <end position="94"/>
    </location>
</feature>
<dbReference type="PROSITE" id="PS50013">
    <property type="entry name" value="CHROMO_2"/>
    <property type="match status" value="1"/>
</dbReference>
<dbReference type="SUPFAM" id="SSF54160">
    <property type="entry name" value="Chromo domain-like"/>
    <property type="match status" value="1"/>
</dbReference>
<dbReference type="OrthoDB" id="5376140at2759"/>
<dbReference type="InterPro" id="IPR016197">
    <property type="entry name" value="Chromo-like_dom_sf"/>
</dbReference>
<feature type="domain" description="Chromo" evidence="2">
    <location>
        <begin position="96"/>
        <end position="126"/>
    </location>
</feature>
<accession>U6LFE3</accession>
<evidence type="ECO:0000313" key="3">
    <source>
        <dbReference type="EMBL" id="CDJ47928.1"/>
    </source>
</evidence>
<dbReference type="Proteomes" id="UP000030750">
    <property type="component" value="Unassembled WGS sequence"/>
</dbReference>
<evidence type="ECO:0000259" key="2">
    <source>
        <dbReference type="PROSITE" id="PS50013"/>
    </source>
</evidence>
<dbReference type="VEuPathDB" id="ToxoDB:EBH_0076060"/>
<gene>
    <name evidence="3" type="ORF">EBH_0076060</name>
</gene>
<evidence type="ECO:0000256" key="1">
    <source>
        <dbReference type="SAM" id="MobiDB-lite"/>
    </source>
</evidence>
<reference evidence="3" key="2">
    <citation type="submission" date="2013-10" db="EMBL/GenBank/DDBJ databases">
        <authorList>
            <person name="Aslett M."/>
        </authorList>
    </citation>
    <scope>NUCLEOTIDE SEQUENCE [LARGE SCALE GENOMIC DNA]</scope>
    <source>
        <strain evidence="3">Houghton</strain>
    </source>
</reference>